<dbReference type="OrthoDB" id="9758855at2"/>
<dbReference type="KEGG" id="cprv:CYPRO_2649"/>
<feature type="domain" description="Glycoside hydrolase family 65 N-terminal" evidence="3">
    <location>
        <begin position="46"/>
        <end position="248"/>
    </location>
</feature>
<dbReference type="SUPFAM" id="SSF74650">
    <property type="entry name" value="Galactose mutarotase-like"/>
    <property type="match status" value="1"/>
</dbReference>
<evidence type="ECO:0000259" key="3">
    <source>
        <dbReference type="Pfam" id="PF03636"/>
    </source>
</evidence>
<dbReference type="InterPro" id="IPR037018">
    <property type="entry name" value="GH65_N"/>
</dbReference>
<dbReference type="Proteomes" id="UP000254808">
    <property type="component" value="Chromosome"/>
</dbReference>
<dbReference type="AlphaFoldDB" id="A0A345UN39"/>
<feature type="domain" description="Glycoside hydrolase family 65 central catalytic" evidence="2">
    <location>
        <begin position="311"/>
        <end position="505"/>
    </location>
</feature>
<protein>
    <submittedName>
        <fullName evidence="4">Trehalose and maltose hydrolase (Possible phosphorylase)</fullName>
    </submittedName>
</protein>
<dbReference type="EMBL" id="CP027806">
    <property type="protein sequence ID" value="AXJ01891.1"/>
    <property type="molecule type" value="Genomic_DNA"/>
</dbReference>
<dbReference type="GO" id="GO:0030246">
    <property type="term" value="F:carbohydrate binding"/>
    <property type="evidence" value="ECO:0007669"/>
    <property type="project" value="InterPro"/>
</dbReference>
<evidence type="ECO:0000313" key="5">
    <source>
        <dbReference type="Proteomes" id="UP000254808"/>
    </source>
</evidence>
<dbReference type="GO" id="GO:0016757">
    <property type="term" value="F:glycosyltransferase activity"/>
    <property type="evidence" value="ECO:0007669"/>
    <property type="project" value="UniProtKB-ARBA"/>
</dbReference>
<dbReference type="PANTHER" id="PTHR11051">
    <property type="entry name" value="GLYCOSYL HYDROLASE-RELATED"/>
    <property type="match status" value="1"/>
</dbReference>
<dbReference type="RefSeq" id="WP_114985036.1">
    <property type="nucleotide sequence ID" value="NZ_CP027806.1"/>
</dbReference>
<name>A0A345UN39_9BACT</name>
<reference evidence="4 5" key="1">
    <citation type="submission" date="2018-03" db="EMBL/GenBank/DDBJ databases">
        <title>Phenotypic and genomic properties of Cyclonatronum proteinivorum gen. nov., sp. nov., a haloalkaliphilic bacteroidete from soda lakes possessing Na+-translocating rhodopsin.</title>
        <authorList>
            <person name="Toshchakov S.V."/>
            <person name="Korzhenkov A."/>
            <person name="Samarov N.I."/>
            <person name="Kublanov I.V."/>
            <person name="Muntyan M.S."/>
            <person name="Sorokin D.Y."/>
        </authorList>
    </citation>
    <scope>NUCLEOTIDE SEQUENCE [LARGE SCALE GENOMIC DNA]</scope>
    <source>
        <strain evidence="4 5">Omega</strain>
    </source>
</reference>
<dbReference type="Gene3D" id="2.70.98.40">
    <property type="entry name" value="Glycoside hydrolase, family 65, N-terminal domain"/>
    <property type="match status" value="1"/>
</dbReference>
<evidence type="ECO:0000313" key="4">
    <source>
        <dbReference type="EMBL" id="AXJ01891.1"/>
    </source>
</evidence>
<evidence type="ECO:0000259" key="2">
    <source>
        <dbReference type="Pfam" id="PF03632"/>
    </source>
</evidence>
<keyword evidence="1" id="KW-0732">Signal</keyword>
<dbReference type="Pfam" id="PF03632">
    <property type="entry name" value="Glyco_hydro_65m"/>
    <property type="match status" value="2"/>
</dbReference>
<dbReference type="PANTHER" id="PTHR11051:SF8">
    <property type="entry name" value="PROTEIN-GLUCOSYLGALACTOSYLHYDROXYLYSINE GLUCOSIDASE"/>
    <property type="match status" value="1"/>
</dbReference>
<dbReference type="InterPro" id="IPR008928">
    <property type="entry name" value="6-hairpin_glycosidase_sf"/>
</dbReference>
<dbReference type="SUPFAM" id="SSF48208">
    <property type="entry name" value="Six-hairpin glycosidases"/>
    <property type="match status" value="1"/>
</dbReference>
<feature type="domain" description="Glycoside hydrolase family 65 central catalytic" evidence="2">
    <location>
        <begin position="531"/>
        <end position="602"/>
    </location>
</feature>
<dbReference type="InterPro" id="IPR012341">
    <property type="entry name" value="6hp_glycosidase-like_sf"/>
</dbReference>
<dbReference type="InterPro" id="IPR005196">
    <property type="entry name" value="Glyco_hydro_65_N"/>
</dbReference>
<evidence type="ECO:0000256" key="1">
    <source>
        <dbReference type="SAM" id="SignalP"/>
    </source>
</evidence>
<accession>A0A345UN39</accession>
<dbReference type="InterPro" id="IPR011013">
    <property type="entry name" value="Gal_mutarotase_sf_dom"/>
</dbReference>
<dbReference type="Gene3D" id="1.50.10.10">
    <property type="match status" value="1"/>
</dbReference>
<keyword evidence="5" id="KW-1185">Reference proteome</keyword>
<keyword evidence="4" id="KW-0378">Hydrolase</keyword>
<dbReference type="GO" id="GO:0004553">
    <property type="term" value="F:hydrolase activity, hydrolyzing O-glycosyl compounds"/>
    <property type="evidence" value="ECO:0007669"/>
    <property type="project" value="TreeGrafter"/>
</dbReference>
<dbReference type="Pfam" id="PF03636">
    <property type="entry name" value="Glyco_hydro_65N"/>
    <property type="match status" value="1"/>
</dbReference>
<dbReference type="GO" id="GO:0005975">
    <property type="term" value="P:carbohydrate metabolic process"/>
    <property type="evidence" value="ECO:0007669"/>
    <property type="project" value="InterPro"/>
</dbReference>
<feature type="signal peptide" evidence="1">
    <location>
        <begin position="1"/>
        <end position="19"/>
    </location>
</feature>
<organism evidence="4 5">
    <name type="scientific">Cyclonatronum proteinivorum</name>
    <dbReference type="NCBI Taxonomy" id="1457365"/>
    <lineage>
        <taxon>Bacteria</taxon>
        <taxon>Pseudomonadati</taxon>
        <taxon>Balneolota</taxon>
        <taxon>Balneolia</taxon>
        <taxon>Balneolales</taxon>
        <taxon>Cyclonatronaceae</taxon>
        <taxon>Cyclonatronum</taxon>
    </lineage>
</organism>
<dbReference type="InterPro" id="IPR005195">
    <property type="entry name" value="Glyco_hydro_65_M"/>
</dbReference>
<sequence>MNKRLLPVLGLMLLCSFFAAEQLRAQETGWEIRASQIDPANYYGITVANGMVGLVTSHEPLRVSDTVLNGIYDHYGRGRTSNILRVFNFAGMELNIDEQFITAREVSNMRQRLDMRRAFAETTFDVGNKASVRYTIRALRNLPFTSMIELEVTALQNITMRAASRIEAPAHLRDVRQFYQEVDRPHVNIPIMTSVAQSPTGRHTVAAASTFLFSEEQRPHLVHEDWDHDMHRVHFTKELRAGETYRFTVLSSVIGTEHVSDPHNEAERLSLFAMLEGRDRLITRHEREWERLWESDIIIEGNLRDQIDVRSALYHLYSFAREGTAYSLSPMGLSGLGYNGHVFWDTELWMYPPLLMLQPEIAKSLIRYRFERMEAARQKAFMNGFRGVMFPWESNDTGEEATPVWALSGPFQHHITAVVGIAFWNYFRVTQDMDFLREMGWPLLREVAEFWVSRVDEGENGAFHIINVMAADEWAENVDDNAFTNGAAISALRFATQAAELLGETPDPKWMEIANGLPILQFPDGTTREHATYEGELIKQADVNLLSFPLDIIRDPDQIRKDLEYYIPRVGDGPAMTHSVFATLYARLGEERRAYELFHRAYRPNELPPFGVIAEDAGGTNPYFATGAGGMLQTVLSGFGGLEMTDTGIMQLDTPLPREWRSLTITGVGPKRETFTNNR</sequence>
<feature type="chain" id="PRO_5016691619" evidence="1">
    <location>
        <begin position="20"/>
        <end position="679"/>
    </location>
</feature>
<proteinExistence type="predicted"/>
<gene>
    <name evidence="4" type="ORF">CYPRO_2649</name>
</gene>